<evidence type="ECO:0000259" key="6">
    <source>
        <dbReference type="PROSITE" id="PS50893"/>
    </source>
</evidence>
<evidence type="ECO:0000313" key="7">
    <source>
        <dbReference type="EMBL" id="MFC0687718.1"/>
    </source>
</evidence>
<dbReference type="Gene3D" id="3.40.50.300">
    <property type="entry name" value="P-loop containing nucleotide triphosphate hydrolases"/>
    <property type="match status" value="1"/>
</dbReference>
<evidence type="ECO:0000256" key="5">
    <source>
        <dbReference type="ARBA" id="ARBA00037066"/>
    </source>
</evidence>
<keyword evidence="4" id="KW-1278">Translocase</keyword>
<feature type="domain" description="ABC transporter" evidence="6">
    <location>
        <begin position="5"/>
        <end position="231"/>
    </location>
</feature>
<evidence type="ECO:0000256" key="3">
    <source>
        <dbReference type="ARBA" id="ARBA00022840"/>
    </source>
</evidence>
<dbReference type="InterPro" id="IPR003593">
    <property type="entry name" value="AAA+_ATPase"/>
</dbReference>
<dbReference type="InterPro" id="IPR027417">
    <property type="entry name" value="P-loop_NTPase"/>
</dbReference>
<dbReference type="PROSITE" id="PS50893">
    <property type="entry name" value="ABC_TRANSPORTER_2"/>
    <property type="match status" value="1"/>
</dbReference>
<dbReference type="PROSITE" id="PS00211">
    <property type="entry name" value="ABC_TRANSPORTER_1"/>
    <property type="match status" value="1"/>
</dbReference>
<keyword evidence="1" id="KW-0813">Transport</keyword>
<dbReference type="InterPro" id="IPR017871">
    <property type="entry name" value="ABC_transporter-like_CS"/>
</dbReference>
<name>A0ABV6SI18_9SPHN</name>
<dbReference type="Proteomes" id="UP001589858">
    <property type="component" value="Unassembled WGS sequence"/>
</dbReference>
<dbReference type="RefSeq" id="WP_267224906.1">
    <property type="nucleotide sequence ID" value="NZ_JAPCWC010000049.1"/>
</dbReference>
<keyword evidence="2" id="KW-0547">Nucleotide-binding</keyword>
<dbReference type="CDD" id="cd03214">
    <property type="entry name" value="ABC_Iron-Siderophores_B12_Hemin"/>
    <property type="match status" value="1"/>
</dbReference>
<proteinExistence type="predicted"/>
<dbReference type="PANTHER" id="PTHR42794">
    <property type="entry name" value="HEMIN IMPORT ATP-BINDING PROTEIN HMUV"/>
    <property type="match status" value="1"/>
</dbReference>
<evidence type="ECO:0000313" key="8">
    <source>
        <dbReference type="Proteomes" id="UP001589858"/>
    </source>
</evidence>
<keyword evidence="3 7" id="KW-0067">ATP-binding</keyword>
<dbReference type="Pfam" id="PF00005">
    <property type="entry name" value="ABC_tran"/>
    <property type="match status" value="1"/>
</dbReference>
<accession>A0ABV6SI18</accession>
<sequence>MTLALNLAGVAGRLDRVSLQCRRGMVTAICGPNGAGKSTALVCLAGLMLPDNGETLLGGLPLHRQTLSRRARWIGYLPQSPEVAWDVSVEVLISLGRLPWKDAPSIETREAIEDAIAAMDLQELRHRPVSRLSGGERARALMARVLATQPGWLLADEPFAALDLAHAASLMRHFRQQANVGRGVVLVLHDLATAMNHADQVVVLEKGRVVAEGPPEIALSREVVTRVWNCPARWLGEPGERALSLGAPSPAASGLRGRLS</sequence>
<dbReference type="InterPro" id="IPR003439">
    <property type="entry name" value="ABC_transporter-like_ATP-bd"/>
</dbReference>
<evidence type="ECO:0000256" key="2">
    <source>
        <dbReference type="ARBA" id="ARBA00022741"/>
    </source>
</evidence>
<organism evidence="7 8">
    <name type="scientific">Novosphingobium clariflavum</name>
    <dbReference type="NCBI Taxonomy" id="2029884"/>
    <lineage>
        <taxon>Bacteria</taxon>
        <taxon>Pseudomonadati</taxon>
        <taxon>Pseudomonadota</taxon>
        <taxon>Alphaproteobacteria</taxon>
        <taxon>Sphingomonadales</taxon>
        <taxon>Sphingomonadaceae</taxon>
        <taxon>Novosphingobium</taxon>
    </lineage>
</organism>
<gene>
    <name evidence="7" type="ORF">ACFFF8_24320</name>
</gene>
<reference evidence="7 8" key="1">
    <citation type="submission" date="2024-09" db="EMBL/GenBank/DDBJ databases">
        <authorList>
            <person name="Sun Q."/>
            <person name="Mori K."/>
        </authorList>
    </citation>
    <scope>NUCLEOTIDE SEQUENCE [LARGE SCALE GENOMIC DNA]</scope>
    <source>
        <strain evidence="7 8">CICC 11035S</strain>
    </source>
</reference>
<dbReference type="SMART" id="SM00382">
    <property type="entry name" value="AAA"/>
    <property type="match status" value="1"/>
</dbReference>
<dbReference type="EMBL" id="JBHLTM010000091">
    <property type="protein sequence ID" value="MFC0687718.1"/>
    <property type="molecule type" value="Genomic_DNA"/>
</dbReference>
<keyword evidence="8" id="KW-1185">Reference proteome</keyword>
<dbReference type="SUPFAM" id="SSF52540">
    <property type="entry name" value="P-loop containing nucleoside triphosphate hydrolases"/>
    <property type="match status" value="1"/>
</dbReference>
<dbReference type="PANTHER" id="PTHR42794:SF1">
    <property type="entry name" value="HEMIN IMPORT ATP-BINDING PROTEIN HMUV"/>
    <property type="match status" value="1"/>
</dbReference>
<comment type="function">
    <text evidence="5">Part of the ABC transporter complex HmuTUV involved in hemin import. Responsible for energy coupling to the transport system.</text>
</comment>
<comment type="caution">
    <text evidence="7">The sequence shown here is derived from an EMBL/GenBank/DDBJ whole genome shotgun (WGS) entry which is preliminary data.</text>
</comment>
<evidence type="ECO:0000256" key="4">
    <source>
        <dbReference type="ARBA" id="ARBA00022967"/>
    </source>
</evidence>
<protein>
    <submittedName>
        <fullName evidence="7">ABC transporter ATP-binding protein</fullName>
    </submittedName>
</protein>
<dbReference type="GO" id="GO:0005524">
    <property type="term" value="F:ATP binding"/>
    <property type="evidence" value="ECO:0007669"/>
    <property type="project" value="UniProtKB-KW"/>
</dbReference>
<evidence type="ECO:0000256" key="1">
    <source>
        <dbReference type="ARBA" id="ARBA00022448"/>
    </source>
</evidence>